<dbReference type="Proteomes" id="UP000222519">
    <property type="component" value="Segment"/>
</dbReference>
<protein>
    <submittedName>
        <fullName evidence="1">Uncharacterized protein</fullName>
    </submittedName>
</protein>
<gene>
    <name evidence="1" type="ORF">Sf16_gp122</name>
</gene>
<proteinExistence type="predicted"/>
<sequence length="74" mass="8544">MKAILVRSKVTRQVLAGAIFVGRDEVMPFGSRIYKGSVLSHSHFKAGDFCHYINRGYLREELGYWKTRIKGKIR</sequence>
<organism evidence="1 2">
    <name type="scientific">Shigella phage Sf16</name>
    <dbReference type="NCBI Taxonomy" id="2024318"/>
    <lineage>
        <taxon>Viruses</taxon>
        <taxon>Duplodnaviria</taxon>
        <taxon>Heunggongvirae</taxon>
        <taxon>Uroviricota</taxon>
        <taxon>Caudoviricetes</taxon>
        <taxon>Andersonviridae</taxon>
        <taxon>Ounavirinae</taxon>
        <taxon>Mooglevirus</taxon>
        <taxon>Mooglevirus Sf14</taxon>
    </lineage>
</organism>
<name>A0A291AZ03_9CAUD</name>
<reference evidence="1 2" key="1">
    <citation type="submission" date="2017-05" db="EMBL/GenBank/DDBJ databases">
        <title>The isolation and characterization of 16 novel Shigella-infecting phages from the environment.</title>
        <authorList>
            <person name="Doore S.M."/>
            <person name="Schrad J.R."/>
            <person name="Dover J.A."/>
            <person name="Parent K.N."/>
        </authorList>
    </citation>
    <scope>NUCLEOTIDE SEQUENCE [LARGE SCALE GENOMIC DNA]</scope>
</reference>
<accession>A0A291AZ03</accession>
<evidence type="ECO:0000313" key="2">
    <source>
        <dbReference type="Proteomes" id="UP000222519"/>
    </source>
</evidence>
<dbReference type="EMBL" id="MF158043">
    <property type="protein sequence ID" value="ATE86262.1"/>
    <property type="molecule type" value="Genomic_DNA"/>
</dbReference>
<evidence type="ECO:0000313" key="1">
    <source>
        <dbReference type="EMBL" id="ATE86262.1"/>
    </source>
</evidence>